<name>A0A2J7ZMM9_9CHLO</name>
<protein>
    <submittedName>
        <fullName evidence="2">Uncharacterized protein</fullName>
    </submittedName>
</protein>
<dbReference type="AlphaFoldDB" id="A0A2J7ZMM9"/>
<evidence type="ECO:0000313" key="3">
    <source>
        <dbReference type="Proteomes" id="UP000236333"/>
    </source>
</evidence>
<reference evidence="2 3" key="1">
    <citation type="journal article" date="2017" name="Mol. Biol. Evol.">
        <title>The 4-celled Tetrabaena socialis nuclear genome reveals the essential components for genetic control of cell number at the origin of multicellularity in the volvocine lineage.</title>
        <authorList>
            <person name="Featherston J."/>
            <person name="Arakaki Y."/>
            <person name="Hanschen E.R."/>
            <person name="Ferris P.J."/>
            <person name="Michod R.E."/>
            <person name="Olson B.J.S.C."/>
            <person name="Nozaki H."/>
            <person name="Durand P.M."/>
        </authorList>
    </citation>
    <scope>NUCLEOTIDE SEQUENCE [LARGE SCALE GENOMIC DNA]</scope>
    <source>
        <strain evidence="2 3">NIES-571</strain>
    </source>
</reference>
<evidence type="ECO:0000313" key="2">
    <source>
        <dbReference type="EMBL" id="PNH01524.1"/>
    </source>
</evidence>
<gene>
    <name evidence="2" type="ORF">TSOC_012575</name>
</gene>
<keyword evidence="3" id="KW-1185">Reference proteome</keyword>
<accession>A0A2J7ZMM9</accession>
<dbReference type="EMBL" id="PGGS01000869">
    <property type="protein sequence ID" value="PNH01524.1"/>
    <property type="molecule type" value="Genomic_DNA"/>
</dbReference>
<comment type="caution">
    <text evidence="2">The sequence shown here is derived from an EMBL/GenBank/DDBJ whole genome shotgun (WGS) entry which is preliminary data.</text>
</comment>
<organism evidence="2 3">
    <name type="scientific">Tetrabaena socialis</name>
    <dbReference type="NCBI Taxonomy" id="47790"/>
    <lineage>
        <taxon>Eukaryota</taxon>
        <taxon>Viridiplantae</taxon>
        <taxon>Chlorophyta</taxon>
        <taxon>core chlorophytes</taxon>
        <taxon>Chlorophyceae</taxon>
        <taxon>CS clade</taxon>
        <taxon>Chlamydomonadales</taxon>
        <taxon>Tetrabaenaceae</taxon>
        <taxon>Tetrabaena</taxon>
    </lineage>
</organism>
<feature type="region of interest" description="Disordered" evidence="1">
    <location>
        <begin position="78"/>
        <end position="97"/>
    </location>
</feature>
<feature type="compositionally biased region" description="Polar residues" evidence="1">
    <location>
        <begin position="79"/>
        <end position="89"/>
    </location>
</feature>
<proteinExistence type="predicted"/>
<sequence length="166" mass="17660">MALSLSSARVRAPSRTLAGRRTRQVTISVKALSLQEASTWFAQSFVRWFSPSDSKVESWPEGSFDGRINRARKPFKDGFSSSAEVQPSSAMEPADQARAAGYVEEAVRGVVSGLKPEGEGEPKWSGATTVCGAFASPADAALLEDDAYDLLAGWVATFMGGNCPPP</sequence>
<dbReference type="Proteomes" id="UP000236333">
    <property type="component" value="Unassembled WGS sequence"/>
</dbReference>
<evidence type="ECO:0000256" key="1">
    <source>
        <dbReference type="SAM" id="MobiDB-lite"/>
    </source>
</evidence>
<dbReference type="OrthoDB" id="525575at2759"/>